<dbReference type="AlphaFoldDB" id="A0A8G0L2N4"/>
<dbReference type="EMBL" id="CP075864">
    <property type="protein sequence ID" value="QYS93042.1"/>
    <property type="molecule type" value="Genomic_DNA"/>
</dbReference>
<sequence length="96" mass="9829">MLGLCPFGSSTTLFSQRLVPAISPSQASSFSLPCNTPAYNSTGGATWHLASTRELSKPAAALPTHVVGPSPSISPGILSALGDVLPRQIGVEDILL</sequence>
<protein>
    <submittedName>
        <fullName evidence="1">Uncharacterized protein</fullName>
    </submittedName>
</protein>
<accession>A0A8G0L2N4</accession>
<organism evidence="1 2">
    <name type="scientific">Trichoderma simmonsii</name>
    <dbReference type="NCBI Taxonomy" id="1491479"/>
    <lineage>
        <taxon>Eukaryota</taxon>
        <taxon>Fungi</taxon>
        <taxon>Dikarya</taxon>
        <taxon>Ascomycota</taxon>
        <taxon>Pezizomycotina</taxon>
        <taxon>Sordariomycetes</taxon>
        <taxon>Hypocreomycetidae</taxon>
        <taxon>Hypocreales</taxon>
        <taxon>Hypocreaceae</taxon>
        <taxon>Trichoderma</taxon>
    </lineage>
</organism>
<name>A0A8G0L2N4_9HYPO</name>
<keyword evidence="2" id="KW-1185">Reference proteome</keyword>
<dbReference type="Proteomes" id="UP000826661">
    <property type="component" value="Chromosome I"/>
</dbReference>
<reference evidence="1 2" key="1">
    <citation type="journal article" date="2021" name="BMC Genomics">
        <title>Telomere-to-telomere genome assembly of asparaginase-producing Trichoderma simmonsii.</title>
        <authorList>
            <person name="Chung D."/>
            <person name="Kwon Y.M."/>
            <person name="Yang Y."/>
        </authorList>
    </citation>
    <scope>NUCLEOTIDE SEQUENCE [LARGE SCALE GENOMIC DNA]</scope>
    <source>
        <strain evidence="1 2">GH-Sj1</strain>
    </source>
</reference>
<evidence type="ECO:0000313" key="2">
    <source>
        <dbReference type="Proteomes" id="UP000826661"/>
    </source>
</evidence>
<evidence type="ECO:0000313" key="1">
    <source>
        <dbReference type="EMBL" id="QYS93042.1"/>
    </source>
</evidence>
<gene>
    <name evidence="1" type="ORF">H0G86_000430</name>
</gene>
<proteinExistence type="predicted"/>